<accession>A0A6C0BJ14</accession>
<dbReference type="InterPro" id="IPR001173">
    <property type="entry name" value="Glyco_trans_2-like"/>
</dbReference>
<dbReference type="PANTHER" id="PTHR22916:SF3">
    <property type="entry name" value="UDP-GLCNAC:BETAGAL BETA-1,3-N-ACETYLGLUCOSAMINYLTRANSFERASE-LIKE PROTEIN 1"/>
    <property type="match status" value="1"/>
</dbReference>
<evidence type="ECO:0000259" key="1">
    <source>
        <dbReference type="Pfam" id="PF00535"/>
    </source>
</evidence>
<evidence type="ECO:0000313" key="2">
    <source>
        <dbReference type="EMBL" id="QHS92050.1"/>
    </source>
</evidence>
<sequence>MSVPPKDPNFPFVSVITPTYNRKRFIPSLIRCFLSQTYRKEYMEWIVYDDGDEPVEEIFNQYKDQLPNFRYLYDPEKRNIGAKRNLLNKAARGDIIVAMDDDDYYMPDRVAAAVAAFKRNPKVHLAGSSEVYMYYSDIQTIYKLGPYNANHATNGTMAWTKAYAVSHEYDETVTHAEEKSFLENYKNPMIQLDPMKVMLVMSHTENTFDKKKMREEKNNPFIKKTVMKLQDFIKDSSLRDFFRSA</sequence>
<dbReference type="Gene3D" id="3.90.550.10">
    <property type="entry name" value="Spore Coat Polysaccharide Biosynthesis Protein SpsA, Chain A"/>
    <property type="match status" value="1"/>
</dbReference>
<dbReference type="SUPFAM" id="SSF53448">
    <property type="entry name" value="Nucleotide-diphospho-sugar transferases"/>
    <property type="match status" value="1"/>
</dbReference>
<dbReference type="Pfam" id="PF00535">
    <property type="entry name" value="Glycos_transf_2"/>
    <property type="match status" value="1"/>
</dbReference>
<organism evidence="2">
    <name type="scientific">viral metagenome</name>
    <dbReference type="NCBI Taxonomy" id="1070528"/>
    <lineage>
        <taxon>unclassified sequences</taxon>
        <taxon>metagenomes</taxon>
        <taxon>organismal metagenomes</taxon>
    </lineage>
</organism>
<dbReference type="CDD" id="cd00761">
    <property type="entry name" value="Glyco_tranf_GTA_type"/>
    <property type="match status" value="1"/>
</dbReference>
<dbReference type="GO" id="GO:0016758">
    <property type="term" value="F:hexosyltransferase activity"/>
    <property type="evidence" value="ECO:0007669"/>
    <property type="project" value="UniProtKB-ARBA"/>
</dbReference>
<dbReference type="InterPro" id="IPR029044">
    <property type="entry name" value="Nucleotide-diphossugar_trans"/>
</dbReference>
<protein>
    <recommendedName>
        <fullName evidence="1">Glycosyltransferase 2-like domain-containing protein</fullName>
    </recommendedName>
</protein>
<dbReference type="AlphaFoldDB" id="A0A6C0BJ14"/>
<reference evidence="2" key="1">
    <citation type="journal article" date="2020" name="Nature">
        <title>Giant virus diversity and host interactions through global metagenomics.</title>
        <authorList>
            <person name="Schulz F."/>
            <person name="Roux S."/>
            <person name="Paez-Espino D."/>
            <person name="Jungbluth S."/>
            <person name="Walsh D.A."/>
            <person name="Denef V.J."/>
            <person name="McMahon K.D."/>
            <person name="Konstantinidis K.T."/>
            <person name="Eloe-Fadrosh E.A."/>
            <person name="Kyrpides N.C."/>
            <person name="Woyke T."/>
        </authorList>
    </citation>
    <scope>NUCLEOTIDE SEQUENCE</scope>
    <source>
        <strain evidence="2">GVMAG-M-3300013285-6</strain>
    </source>
</reference>
<dbReference type="EMBL" id="MN739167">
    <property type="protein sequence ID" value="QHS92050.1"/>
    <property type="molecule type" value="Genomic_DNA"/>
</dbReference>
<feature type="domain" description="Glycosyltransferase 2-like" evidence="1">
    <location>
        <begin position="14"/>
        <end position="132"/>
    </location>
</feature>
<name>A0A6C0BJ14_9ZZZZ</name>
<dbReference type="PANTHER" id="PTHR22916">
    <property type="entry name" value="GLYCOSYLTRANSFERASE"/>
    <property type="match status" value="1"/>
</dbReference>
<proteinExistence type="predicted"/>